<gene>
    <name evidence="3" type="ORF">SAMN05444373_103712</name>
</gene>
<keyword evidence="4" id="KW-1185">Reference proteome</keyword>
<dbReference type="AlphaFoldDB" id="A0A1M6HZI0"/>
<proteinExistence type="predicted"/>
<reference evidence="3 4" key="1">
    <citation type="submission" date="2016-11" db="EMBL/GenBank/DDBJ databases">
        <authorList>
            <person name="Varghese N."/>
            <person name="Submissions S."/>
        </authorList>
    </citation>
    <scope>NUCLEOTIDE SEQUENCE [LARGE SCALE GENOMIC DNA]</scope>
    <source>
        <strain evidence="3 4">DSM 19027</strain>
    </source>
</reference>
<dbReference type="SUPFAM" id="SSF53474">
    <property type="entry name" value="alpha/beta-Hydrolases"/>
    <property type="match status" value="1"/>
</dbReference>
<accession>A0A1M6HZI0</accession>
<dbReference type="PANTHER" id="PTHR22946:SF9">
    <property type="entry name" value="POLYKETIDE TRANSFERASE AF380"/>
    <property type="match status" value="1"/>
</dbReference>
<feature type="domain" description="Serine aminopeptidase S33" evidence="2">
    <location>
        <begin position="38"/>
        <end position="163"/>
    </location>
</feature>
<evidence type="ECO:0000259" key="2">
    <source>
        <dbReference type="Pfam" id="PF12146"/>
    </source>
</evidence>
<dbReference type="InterPro" id="IPR050261">
    <property type="entry name" value="FrsA_esterase"/>
</dbReference>
<name>A0A1M6HZI0_9FIRM</name>
<sequence>MNKRHKALPVSREPFSCQRGSLTIRGYVFRSEAGRLPAVIICHGFMANQRTVRRYAEFLARLGWAAFTFDFCGGGLKCSSDGETSEMSVLTEVEDLKAVINYVRQRDDVDGSRIALMGCSQGGVVCALTAAGLKNGIERLILLYPAFCIPDDARRGKMLFARFDPENIPPLISHFPMKLGALYAKAVINMNIYDEIRTYEGPVLLIHGTNDKTVDIAYSRQAREVYKQCEYLEIDGAEHMFKGKHDRIALEAMEKFLKDLTPITPG</sequence>
<dbReference type="InterPro" id="IPR029058">
    <property type="entry name" value="AB_hydrolase_fold"/>
</dbReference>
<evidence type="ECO:0000256" key="1">
    <source>
        <dbReference type="ARBA" id="ARBA00022801"/>
    </source>
</evidence>
<dbReference type="EMBL" id="FQZP01000037">
    <property type="protein sequence ID" value="SHJ27521.1"/>
    <property type="molecule type" value="Genomic_DNA"/>
</dbReference>
<protein>
    <recommendedName>
        <fullName evidence="2">Serine aminopeptidase S33 domain-containing protein</fullName>
    </recommendedName>
</protein>
<dbReference type="OrthoDB" id="9776685at2"/>
<evidence type="ECO:0000313" key="4">
    <source>
        <dbReference type="Proteomes" id="UP000324781"/>
    </source>
</evidence>
<organism evidence="3 4">
    <name type="scientific">Thermoclostridium caenicola</name>
    <dbReference type="NCBI Taxonomy" id="659425"/>
    <lineage>
        <taxon>Bacteria</taxon>
        <taxon>Bacillati</taxon>
        <taxon>Bacillota</taxon>
        <taxon>Clostridia</taxon>
        <taxon>Eubacteriales</taxon>
        <taxon>Oscillospiraceae</taxon>
        <taxon>Thermoclostridium</taxon>
    </lineage>
</organism>
<dbReference type="Pfam" id="PF12146">
    <property type="entry name" value="Hydrolase_4"/>
    <property type="match status" value="1"/>
</dbReference>
<keyword evidence="1" id="KW-0378">Hydrolase</keyword>
<dbReference type="Proteomes" id="UP000324781">
    <property type="component" value="Unassembled WGS sequence"/>
</dbReference>
<dbReference type="InterPro" id="IPR022742">
    <property type="entry name" value="Hydrolase_4"/>
</dbReference>
<dbReference type="Gene3D" id="3.40.50.1820">
    <property type="entry name" value="alpha/beta hydrolase"/>
    <property type="match status" value="1"/>
</dbReference>
<dbReference type="GO" id="GO:0052689">
    <property type="term" value="F:carboxylic ester hydrolase activity"/>
    <property type="evidence" value="ECO:0007669"/>
    <property type="project" value="UniProtKB-ARBA"/>
</dbReference>
<dbReference type="PANTHER" id="PTHR22946">
    <property type="entry name" value="DIENELACTONE HYDROLASE DOMAIN-CONTAINING PROTEIN-RELATED"/>
    <property type="match status" value="1"/>
</dbReference>
<dbReference type="RefSeq" id="WP_149679113.1">
    <property type="nucleotide sequence ID" value="NZ_DAONMB010000045.1"/>
</dbReference>
<evidence type="ECO:0000313" key="3">
    <source>
        <dbReference type="EMBL" id="SHJ27521.1"/>
    </source>
</evidence>